<dbReference type="FunFam" id="3.90.1560.10:FF:000001">
    <property type="entry name" value="Probable 2-phosphosulfolactate phosphatase"/>
    <property type="match status" value="1"/>
</dbReference>
<evidence type="ECO:0000256" key="7">
    <source>
        <dbReference type="ARBA" id="ARBA00033711"/>
    </source>
</evidence>
<comment type="catalytic activity">
    <reaction evidence="7 8">
        <text>(2R)-O-phospho-3-sulfolactate + H2O = (2R)-3-sulfolactate + phosphate</text>
        <dbReference type="Rhea" id="RHEA:23416"/>
        <dbReference type="ChEBI" id="CHEBI:15377"/>
        <dbReference type="ChEBI" id="CHEBI:15597"/>
        <dbReference type="ChEBI" id="CHEBI:43474"/>
        <dbReference type="ChEBI" id="CHEBI:58738"/>
        <dbReference type="EC" id="3.1.3.71"/>
    </reaction>
</comment>
<dbReference type="GO" id="GO:0000287">
    <property type="term" value="F:magnesium ion binding"/>
    <property type="evidence" value="ECO:0007669"/>
    <property type="project" value="UniProtKB-UniRule"/>
</dbReference>
<proteinExistence type="inferred from homology"/>
<gene>
    <name evidence="8" type="primary">comB</name>
    <name evidence="9" type="ORF">SAMN04488541_100154</name>
</gene>
<evidence type="ECO:0000256" key="6">
    <source>
        <dbReference type="ARBA" id="ARBA00022842"/>
    </source>
</evidence>
<dbReference type="Pfam" id="PF04029">
    <property type="entry name" value="2-ph_phosp"/>
    <property type="match status" value="1"/>
</dbReference>
<dbReference type="InterPro" id="IPR036702">
    <property type="entry name" value="ComB-like_sf"/>
</dbReference>
<evidence type="ECO:0000256" key="2">
    <source>
        <dbReference type="ARBA" id="ARBA00009997"/>
    </source>
</evidence>
<dbReference type="PANTHER" id="PTHR37311:SF1">
    <property type="entry name" value="2-PHOSPHOSULFOLACTATE PHOSPHATASE-RELATED"/>
    <property type="match status" value="1"/>
</dbReference>
<dbReference type="HAMAP" id="MF_00490">
    <property type="entry name" value="ComB"/>
    <property type="match status" value="1"/>
</dbReference>
<keyword evidence="5 8" id="KW-0378">Hydrolase</keyword>
<dbReference type="PANTHER" id="PTHR37311">
    <property type="entry name" value="2-PHOSPHOSULFOLACTATE PHOSPHATASE-RELATED"/>
    <property type="match status" value="1"/>
</dbReference>
<comment type="similarity">
    <text evidence="2 8">Belongs to the ComB family.</text>
</comment>
<dbReference type="STRING" id="1003.SAMN04488541_100154"/>
<dbReference type="GO" id="GO:0050532">
    <property type="term" value="F:2-phosphosulfolactate phosphatase activity"/>
    <property type="evidence" value="ECO:0007669"/>
    <property type="project" value="UniProtKB-UniRule"/>
</dbReference>
<evidence type="ECO:0000256" key="1">
    <source>
        <dbReference type="ARBA" id="ARBA00001946"/>
    </source>
</evidence>
<organism evidence="9 10">
    <name type="scientific">Thermoflexibacter ruber</name>
    <dbReference type="NCBI Taxonomy" id="1003"/>
    <lineage>
        <taxon>Bacteria</taxon>
        <taxon>Pseudomonadati</taxon>
        <taxon>Bacteroidota</taxon>
        <taxon>Cytophagia</taxon>
        <taxon>Cytophagales</taxon>
        <taxon>Thermoflexibacteraceae</taxon>
        <taxon>Thermoflexibacter</taxon>
    </lineage>
</organism>
<dbReference type="InterPro" id="IPR005238">
    <property type="entry name" value="ComB-like"/>
</dbReference>
<dbReference type="EMBL" id="FONY01000001">
    <property type="protein sequence ID" value="SFE39689.1"/>
    <property type="molecule type" value="Genomic_DNA"/>
</dbReference>
<protein>
    <recommendedName>
        <fullName evidence="4 8">Probable 2-phosphosulfolactate phosphatase</fullName>
        <ecNumber evidence="3 8">3.1.3.71</ecNumber>
    </recommendedName>
</protein>
<dbReference type="Gene3D" id="3.90.1560.10">
    <property type="entry name" value="ComB-like"/>
    <property type="match status" value="1"/>
</dbReference>
<evidence type="ECO:0000313" key="9">
    <source>
        <dbReference type="EMBL" id="SFE39689.1"/>
    </source>
</evidence>
<dbReference type="SUPFAM" id="SSF142823">
    <property type="entry name" value="ComB-like"/>
    <property type="match status" value="1"/>
</dbReference>
<dbReference type="Proteomes" id="UP000199513">
    <property type="component" value="Unassembled WGS sequence"/>
</dbReference>
<evidence type="ECO:0000256" key="8">
    <source>
        <dbReference type="HAMAP-Rule" id="MF_00490"/>
    </source>
</evidence>
<evidence type="ECO:0000313" key="10">
    <source>
        <dbReference type="Proteomes" id="UP000199513"/>
    </source>
</evidence>
<keyword evidence="6 8" id="KW-0460">Magnesium</keyword>
<comment type="cofactor">
    <cofactor evidence="1 8">
        <name>Mg(2+)</name>
        <dbReference type="ChEBI" id="CHEBI:18420"/>
    </cofactor>
</comment>
<dbReference type="OrthoDB" id="4913at2"/>
<reference evidence="9 10" key="1">
    <citation type="submission" date="2016-10" db="EMBL/GenBank/DDBJ databases">
        <authorList>
            <person name="de Groot N.N."/>
        </authorList>
    </citation>
    <scope>NUCLEOTIDE SEQUENCE [LARGE SCALE GENOMIC DNA]</scope>
    <source>
        <strain>GEY</strain>
        <strain evidence="10">DSM 9560</strain>
    </source>
</reference>
<sequence>MKKVDICLSPNLLNLYKLEEKIVVIVDILRATSCMVAGLASGVKSITPVASLEECTNLMEQGFIGAGERNGHRVEGFDLGNSPFEYMSEAVREKKVAMTTTNGTQALVLSKGAEQILIGAFLNLSFLANYLKKQNNDVLIVCAGWKGKFCIEDTLFAGALAKELENDFHSEDDSVLAAQTLYEVAQNDMYSYLLQSSHYKRLSHLEGGKDVEFCIQKDKFEVIPVLKGQEIVLWEG</sequence>
<dbReference type="AlphaFoldDB" id="A0A1I2A7J1"/>
<name>A0A1I2A7J1_9BACT</name>
<keyword evidence="10" id="KW-1185">Reference proteome</keyword>
<accession>A0A1I2A7J1</accession>
<dbReference type="RefSeq" id="WP_091538519.1">
    <property type="nucleotide sequence ID" value="NZ_FONY01000001.1"/>
</dbReference>
<evidence type="ECO:0000256" key="5">
    <source>
        <dbReference type="ARBA" id="ARBA00022801"/>
    </source>
</evidence>
<evidence type="ECO:0000256" key="3">
    <source>
        <dbReference type="ARBA" id="ARBA00012953"/>
    </source>
</evidence>
<dbReference type="EC" id="3.1.3.71" evidence="3 8"/>
<dbReference type="GO" id="GO:0050545">
    <property type="term" value="F:sulfopyruvate decarboxylase activity"/>
    <property type="evidence" value="ECO:0007669"/>
    <property type="project" value="TreeGrafter"/>
</dbReference>
<evidence type="ECO:0000256" key="4">
    <source>
        <dbReference type="ARBA" id="ARBA00021948"/>
    </source>
</evidence>